<dbReference type="Proteomes" id="UP000008672">
    <property type="component" value="Unassembled WGS sequence"/>
</dbReference>
<evidence type="ECO:0000313" key="8">
    <source>
        <dbReference type="Ensembl" id="ENSLACP00000023559.1"/>
    </source>
</evidence>
<comment type="subunit">
    <text evidence="2">Part of the tectonic-like complex (also named B9 complex).</text>
</comment>
<dbReference type="Pfam" id="PF07773">
    <property type="entry name" value="TCTN_DUF1619"/>
    <property type="match status" value="2"/>
</dbReference>
<evidence type="ECO:0000256" key="5">
    <source>
        <dbReference type="ARBA" id="ARBA00023180"/>
    </source>
</evidence>
<keyword evidence="9" id="KW-1185">Reference proteome</keyword>
<dbReference type="Ensembl" id="ENSLACT00000026421.1">
    <property type="protein sequence ID" value="ENSLACP00000023559.1"/>
    <property type="gene ID" value="ENSLACG00000015624.2"/>
</dbReference>
<evidence type="ECO:0000256" key="4">
    <source>
        <dbReference type="ARBA" id="ARBA00022794"/>
    </source>
</evidence>
<dbReference type="KEGG" id="lcm:102364280"/>
<keyword evidence="5" id="KW-0325">Glycoprotein</keyword>
<dbReference type="GO" id="GO:1904491">
    <property type="term" value="P:protein localization to ciliary transition zone"/>
    <property type="evidence" value="ECO:0007669"/>
    <property type="project" value="TreeGrafter"/>
</dbReference>
<evidence type="ECO:0000259" key="7">
    <source>
        <dbReference type="Pfam" id="PF25752"/>
    </source>
</evidence>
<dbReference type="eggNOG" id="ENOG502QUK6">
    <property type="taxonomic scope" value="Eukaryota"/>
</dbReference>
<dbReference type="FunCoup" id="M3XLF3">
    <property type="interactions" value="726"/>
</dbReference>
<accession>M3XLF3</accession>
<evidence type="ECO:0000256" key="2">
    <source>
        <dbReference type="ARBA" id="ARBA00011495"/>
    </source>
</evidence>
<dbReference type="InterPro" id="IPR011677">
    <property type="entry name" value="TCTN1-3_dom"/>
</dbReference>
<dbReference type="GO" id="GO:0060271">
    <property type="term" value="P:cilium assembly"/>
    <property type="evidence" value="ECO:0007669"/>
    <property type="project" value="TreeGrafter"/>
</dbReference>
<reference evidence="8" key="3">
    <citation type="submission" date="2025-09" db="UniProtKB">
        <authorList>
            <consortium name="Ensembl"/>
        </authorList>
    </citation>
    <scope>IDENTIFICATION</scope>
</reference>
<comment type="similarity">
    <text evidence="1">Belongs to the tectonic family.</text>
</comment>
<dbReference type="InterPro" id="IPR057724">
    <property type="entry name" value="TCTN1-3_N"/>
</dbReference>
<dbReference type="Pfam" id="PF25752">
    <property type="entry name" value="DUF1619_N"/>
    <property type="match status" value="1"/>
</dbReference>
<dbReference type="Bgee" id="ENSLACG00000015624">
    <property type="expression patterns" value="Expressed in chordate pharynx and 5 other cell types or tissues"/>
</dbReference>
<gene>
    <name evidence="8" type="primary">TCTN1</name>
</gene>
<organism evidence="8 9">
    <name type="scientific">Latimeria chalumnae</name>
    <name type="common">Coelacanth</name>
    <dbReference type="NCBI Taxonomy" id="7897"/>
    <lineage>
        <taxon>Eukaryota</taxon>
        <taxon>Metazoa</taxon>
        <taxon>Chordata</taxon>
        <taxon>Craniata</taxon>
        <taxon>Vertebrata</taxon>
        <taxon>Euteleostomi</taxon>
        <taxon>Coelacanthiformes</taxon>
        <taxon>Coelacanthidae</taxon>
        <taxon>Latimeria</taxon>
    </lineage>
</organism>
<dbReference type="InParanoid" id="M3XLF3"/>
<dbReference type="OrthoDB" id="2104337at2759"/>
<feature type="domain" description="Tectonic-1-3" evidence="6">
    <location>
        <begin position="270"/>
        <end position="442"/>
    </location>
</feature>
<dbReference type="GO" id="GO:0036038">
    <property type="term" value="C:MKS complex"/>
    <property type="evidence" value="ECO:0007669"/>
    <property type="project" value="TreeGrafter"/>
</dbReference>
<evidence type="ECO:0000313" key="9">
    <source>
        <dbReference type="Proteomes" id="UP000008672"/>
    </source>
</evidence>
<proteinExistence type="inferred from homology"/>
<dbReference type="EMBL" id="AFYH01073507">
    <property type="status" value="NOT_ANNOTATED_CDS"/>
    <property type="molecule type" value="Genomic_DNA"/>
</dbReference>
<evidence type="ECO:0000259" key="6">
    <source>
        <dbReference type="Pfam" id="PF07773"/>
    </source>
</evidence>
<keyword evidence="4" id="KW-0970">Cilium biogenesis/degradation</keyword>
<dbReference type="PANTHER" id="PTHR14611">
    <property type="entry name" value="TECTONIC FAMILY MEMBER"/>
    <property type="match status" value="1"/>
</dbReference>
<evidence type="ECO:0000256" key="1">
    <source>
        <dbReference type="ARBA" id="ARBA00007633"/>
    </source>
</evidence>
<reference evidence="8" key="2">
    <citation type="submission" date="2025-08" db="UniProtKB">
        <authorList>
            <consortium name="Ensembl"/>
        </authorList>
    </citation>
    <scope>IDENTIFICATION</scope>
</reference>
<dbReference type="HOGENOM" id="CLU_016974_0_0_1"/>
<keyword evidence="3" id="KW-0732">Signal</keyword>
<dbReference type="GeneID" id="102364280"/>
<reference evidence="9" key="1">
    <citation type="submission" date="2011-08" db="EMBL/GenBank/DDBJ databases">
        <title>The draft genome of Latimeria chalumnae.</title>
        <authorList>
            <person name="Di Palma F."/>
            <person name="Alfoldi J."/>
            <person name="Johnson J."/>
            <person name="Berlin A."/>
            <person name="Gnerre S."/>
            <person name="Jaffe D."/>
            <person name="MacCallum I."/>
            <person name="Young S."/>
            <person name="Walker B.J."/>
            <person name="Lander E."/>
            <person name="Lindblad-Toh K."/>
        </authorList>
    </citation>
    <scope>NUCLEOTIDE SEQUENCE [LARGE SCALE GENOMIC DNA]</scope>
    <source>
        <strain evidence="9">Wild caught</strain>
    </source>
</reference>
<dbReference type="AlphaFoldDB" id="M3XLF3"/>
<dbReference type="OMA" id="AGDVKIC"/>
<dbReference type="EMBL" id="AFYH01073506">
    <property type="status" value="NOT_ANNOTATED_CDS"/>
    <property type="molecule type" value="Genomic_DNA"/>
</dbReference>
<dbReference type="STRING" id="7897.ENSLACP00000023559"/>
<dbReference type="InterPro" id="IPR040354">
    <property type="entry name" value="TCTN1-3"/>
</dbReference>
<feature type="domain" description="Tectonic-1-3" evidence="6">
    <location>
        <begin position="452"/>
        <end position="629"/>
    </location>
</feature>
<dbReference type="GeneTree" id="ENSGT00570000079101"/>
<feature type="domain" description="Tectonic-1-3 N-terminal" evidence="7">
    <location>
        <begin position="126"/>
        <end position="237"/>
    </location>
</feature>
<evidence type="ECO:0000256" key="3">
    <source>
        <dbReference type="ARBA" id="ARBA00022729"/>
    </source>
</evidence>
<sequence length="656" mass="71335">MFIVTKEGVREATMVLGQVNLLLRYCCLAIISGQFSTAMTSVVRTNPSSGTEQNEADLEVDSGSSTSAATAATTEGSFLSRLSLQGVTFENVIESFLPFRNPPGFQETGTLASGNEATVPPELTPRAMTLPSSVTNISNLCVCNLLVGQCDANCCCDSDCSAADFSTFSSCSIQTVIGDRQLCQQQAAVYSINFTANPPKRVFNLIEEGNPSVFCIEEANHKDGLFYSAPEVPTSSNFDSLIKQFSNFIFRTETQTPSSNTTVREILPHRYEYGDPIETGSGTSKRQLIIPASVATSRCSDSNPAAFLVDQDTKCTRRINIEEDCKTLEALQATTYHNFSIASLPNVDNMNELISVTSITLKSLDGTLSRQDTNDISLFSPTFKEDDTAVCINIVLEVSYLITYTEFGEIRSTSVAFVLGAINQSNQSVVTSQQSFQIRFIEEDRKPAPLSGNPGYVAGLPLVAGYQLPSGIIQSSNRYGQLTILKSLSNQDCLAVRERTPVLFGYNMVSGCKLRINADQCPLLSEVILSILKGQNFPERVAGFANAQTQNLFDWVQIVQKTSGKEGNCQIPMSLDIEVMWTKYGSLVNAQARIVNVTVVITKDPVSLNPASANETTLHISSSVTFVDVSASAQPGYRAQPTIDAKLPFDFFYPFV</sequence>
<name>M3XLF3_LATCH</name>
<dbReference type="PANTHER" id="PTHR14611:SF1">
    <property type="entry name" value="TECTONIC-1"/>
    <property type="match status" value="1"/>
</dbReference>
<protein>
    <submittedName>
        <fullName evidence="8">Tectonic family member 1</fullName>
    </submittedName>
</protein>